<dbReference type="PANTHER" id="PTHR31212">
    <property type="entry name" value="ALPHA-KETOGLUTARATE-DEPENDENT DIOXYGENASE ALKB HOMOLOG 3"/>
    <property type="match status" value="1"/>
</dbReference>
<dbReference type="InParanoid" id="E1ZGE7"/>
<accession>E1ZGE7</accession>
<evidence type="ECO:0000256" key="1">
    <source>
        <dbReference type="ARBA" id="ARBA00007879"/>
    </source>
</evidence>
<evidence type="ECO:0000313" key="4">
    <source>
        <dbReference type="Proteomes" id="UP000008141"/>
    </source>
</evidence>
<dbReference type="Gene3D" id="2.60.120.590">
    <property type="entry name" value="Alpha-ketoglutarate-dependent dioxygenase AlkB-like"/>
    <property type="match status" value="1"/>
</dbReference>
<proteinExistence type="inferred from homology"/>
<protein>
    <recommendedName>
        <fullName evidence="2">Alpha-ketoglutarate-dependent dioxygenase AlkB-like domain-containing protein</fullName>
    </recommendedName>
</protein>
<dbReference type="SUPFAM" id="SSF51197">
    <property type="entry name" value="Clavaminate synthase-like"/>
    <property type="match status" value="1"/>
</dbReference>
<dbReference type="RefSeq" id="XP_005846846.1">
    <property type="nucleotide sequence ID" value="XM_005846784.1"/>
</dbReference>
<organism evidence="4">
    <name type="scientific">Chlorella variabilis</name>
    <name type="common">Green alga</name>
    <dbReference type="NCBI Taxonomy" id="554065"/>
    <lineage>
        <taxon>Eukaryota</taxon>
        <taxon>Viridiplantae</taxon>
        <taxon>Chlorophyta</taxon>
        <taxon>core chlorophytes</taxon>
        <taxon>Trebouxiophyceae</taxon>
        <taxon>Chlorellales</taxon>
        <taxon>Chlorellaceae</taxon>
        <taxon>Chlorella clade</taxon>
        <taxon>Chlorella</taxon>
    </lineage>
</organism>
<dbReference type="STRING" id="554065.E1ZGE7"/>
<reference evidence="3 4" key="1">
    <citation type="journal article" date="2010" name="Plant Cell">
        <title>The Chlorella variabilis NC64A genome reveals adaptation to photosymbiosis, coevolution with viruses, and cryptic sex.</title>
        <authorList>
            <person name="Blanc G."/>
            <person name="Duncan G."/>
            <person name="Agarkova I."/>
            <person name="Borodovsky M."/>
            <person name="Gurnon J."/>
            <person name="Kuo A."/>
            <person name="Lindquist E."/>
            <person name="Lucas S."/>
            <person name="Pangilinan J."/>
            <person name="Polle J."/>
            <person name="Salamov A."/>
            <person name="Terry A."/>
            <person name="Yamada T."/>
            <person name="Dunigan D.D."/>
            <person name="Grigoriev I.V."/>
            <person name="Claverie J.M."/>
            <person name="Van Etten J.L."/>
        </authorList>
    </citation>
    <scope>NUCLEOTIDE SEQUENCE [LARGE SCALE GENOMIC DNA]</scope>
    <source>
        <strain evidence="3 4">NC64A</strain>
    </source>
</reference>
<dbReference type="Proteomes" id="UP000008141">
    <property type="component" value="Unassembled WGS sequence"/>
</dbReference>
<dbReference type="InterPro" id="IPR027450">
    <property type="entry name" value="AlkB-like"/>
</dbReference>
<dbReference type="PANTHER" id="PTHR31212:SF4">
    <property type="entry name" value="ALPHA-KETOGLUTARATE-DEPENDENT DIOXYGENASE ALKB HOMOLOG 3"/>
    <property type="match status" value="1"/>
</dbReference>
<dbReference type="PROSITE" id="PS51257">
    <property type="entry name" value="PROKAR_LIPOPROTEIN"/>
    <property type="match status" value="1"/>
</dbReference>
<keyword evidence="4" id="KW-1185">Reference proteome</keyword>
<dbReference type="GO" id="GO:0051213">
    <property type="term" value="F:dioxygenase activity"/>
    <property type="evidence" value="ECO:0007669"/>
    <property type="project" value="InterPro"/>
</dbReference>
<dbReference type="Pfam" id="PF13532">
    <property type="entry name" value="2OG-FeII_Oxy_2"/>
    <property type="match status" value="1"/>
</dbReference>
<dbReference type="GO" id="GO:0006307">
    <property type="term" value="P:DNA alkylation repair"/>
    <property type="evidence" value="ECO:0007669"/>
    <property type="project" value="InterPro"/>
</dbReference>
<evidence type="ECO:0000313" key="3">
    <source>
        <dbReference type="EMBL" id="EFN54744.1"/>
    </source>
</evidence>
<sequence>MEWWFTRPDNGKAQEGRPLEQHAVMSSTTSCHYVMQTDANPSAASSTGHAELLETTGAGSSLDGALAAFPALQQAGEMAAAAVSARIMSGGAAGLPLEAADRRGWAPSFAVVNCYAHGGAGLGAHSDRLTALGPAPIITSLTLGATRCFRLHRTCLYQLHSGSGGGGSASAQEAGASDIVPKTSKPIHPHKISGVARFNITFRRLKPQWQQQAPLCRCGRPSVMKAHSARQPIAQLGKQVPSQVLRYYYTCDNSQGPKCAFFKQSPHQVAL</sequence>
<dbReference type="KEGG" id="cvr:CHLNCDRAFT_134637"/>
<dbReference type="eggNOG" id="ENOG502QUQ4">
    <property type="taxonomic scope" value="Eukaryota"/>
</dbReference>
<comment type="similarity">
    <text evidence="1">Belongs to the alkB family.</text>
</comment>
<evidence type="ECO:0000259" key="2">
    <source>
        <dbReference type="Pfam" id="PF13532"/>
    </source>
</evidence>
<dbReference type="InterPro" id="IPR037151">
    <property type="entry name" value="AlkB-like_sf"/>
</dbReference>
<dbReference type="OrthoDB" id="511417at2759"/>
<gene>
    <name evidence="3" type="ORF">CHLNCDRAFT_134637</name>
</gene>
<dbReference type="GeneID" id="17354424"/>
<feature type="domain" description="Alpha-ketoglutarate-dependent dioxygenase AlkB-like" evidence="2">
    <location>
        <begin position="71"/>
        <end position="203"/>
    </location>
</feature>
<dbReference type="InterPro" id="IPR032854">
    <property type="entry name" value="ALKBH3"/>
</dbReference>
<name>E1ZGE7_CHLVA</name>
<dbReference type="EMBL" id="GL433846">
    <property type="protein sequence ID" value="EFN54744.1"/>
    <property type="molecule type" value="Genomic_DNA"/>
</dbReference>
<dbReference type="AlphaFoldDB" id="E1ZGE7"/>